<dbReference type="EMBL" id="JAQQWK010000001">
    <property type="protein sequence ID" value="KAK8055624.1"/>
    <property type="molecule type" value="Genomic_DNA"/>
</dbReference>
<feature type="compositionally biased region" description="Basic and acidic residues" evidence="1">
    <location>
        <begin position="179"/>
        <end position="191"/>
    </location>
</feature>
<comment type="caution">
    <text evidence="2">The sequence shown here is derived from an EMBL/GenBank/DDBJ whole genome shotgun (WGS) entry which is preliminary data.</text>
</comment>
<accession>A0ABR1UCI6</accession>
<feature type="region of interest" description="Disordered" evidence="1">
    <location>
        <begin position="134"/>
        <end position="154"/>
    </location>
</feature>
<dbReference type="Proteomes" id="UP001444661">
    <property type="component" value="Unassembled WGS sequence"/>
</dbReference>
<organism evidence="2 3">
    <name type="scientific">Apiospora rasikravindrae</name>
    <dbReference type="NCBI Taxonomy" id="990691"/>
    <lineage>
        <taxon>Eukaryota</taxon>
        <taxon>Fungi</taxon>
        <taxon>Dikarya</taxon>
        <taxon>Ascomycota</taxon>
        <taxon>Pezizomycotina</taxon>
        <taxon>Sordariomycetes</taxon>
        <taxon>Xylariomycetidae</taxon>
        <taxon>Amphisphaeriales</taxon>
        <taxon>Apiosporaceae</taxon>
        <taxon>Apiospora</taxon>
    </lineage>
</organism>
<name>A0ABR1UCI6_9PEZI</name>
<evidence type="ECO:0000313" key="3">
    <source>
        <dbReference type="Proteomes" id="UP001444661"/>
    </source>
</evidence>
<feature type="region of interest" description="Disordered" evidence="1">
    <location>
        <begin position="168"/>
        <end position="220"/>
    </location>
</feature>
<reference evidence="2 3" key="1">
    <citation type="submission" date="2023-01" db="EMBL/GenBank/DDBJ databases">
        <title>Analysis of 21 Apiospora genomes using comparative genomics revels a genus with tremendous synthesis potential of carbohydrate active enzymes and secondary metabolites.</title>
        <authorList>
            <person name="Sorensen T."/>
        </authorList>
    </citation>
    <scope>NUCLEOTIDE SEQUENCE [LARGE SCALE GENOMIC DNA]</scope>
    <source>
        <strain evidence="2 3">CBS 33761</strain>
    </source>
</reference>
<gene>
    <name evidence="2" type="ORF">PG993_000851</name>
</gene>
<evidence type="ECO:0000256" key="1">
    <source>
        <dbReference type="SAM" id="MobiDB-lite"/>
    </source>
</evidence>
<keyword evidence="3" id="KW-1185">Reference proteome</keyword>
<proteinExistence type="predicted"/>
<sequence length="220" mass="24773">MPDMATDQAVSETVGQIIDEAGYEAVCEAINDDDVTRPESPREAPSPTLSGPQAAVDRPLVAQAPIPLLPRHRKLRCIDNDIKREKRSLSEFWEDTLESKESWDAEHETKRGRFAREISDAAAIKAEIGMEEGLKLEQKEQAGSPRPHGRRRLGPVFYHRRLRERLAKRDGVLHLQGHAVKEESEPRHEETAQQPSTEQPYIPRALAAVRHPGKDYGPSK</sequence>
<protein>
    <submittedName>
        <fullName evidence="2">Uncharacterized protein</fullName>
    </submittedName>
</protein>
<feature type="region of interest" description="Disordered" evidence="1">
    <location>
        <begin position="30"/>
        <end position="58"/>
    </location>
</feature>
<evidence type="ECO:0000313" key="2">
    <source>
        <dbReference type="EMBL" id="KAK8055624.1"/>
    </source>
</evidence>